<evidence type="ECO:0000313" key="1">
    <source>
        <dbReference type="EMBL" id="OAA93546.1"/>
    </source>
</evidence>
<reference evidence="2 4" key="2">
    <citation type="journal article" date="2016" name="Front. Microbiol.">
        <title>Industrial Acetogenic Biocatalysts: A Comparative Metabolic and Genomic Analysis.</title>
        <authorList>
            <person name="Bengelsdorf F."/>
            <person name="Poehlein A."/>
            <person name="Sonja S."/>
            <person name="Erz C."/>
            <person name="Hummel T."/>
            <person name="Hoffmeister S."/>
            <person name="Daniel R."/>
            <person name="Durre P."/>
        </authorList>
    </citation>
    <scope>NUCLEOTIDE SEQUENCE [LARGE SCALE GENOMIC DNA]</scope>
    <source>
        <strain evidence="2 4">PTA-10522</strain>
    </source>
</reference>
<keyword evidence="1" id="KW-0378">Hydrolase</keyword>
<evidence type="ECO:0000313" key="3">
    <source>
        <dbReference type="Proteomes" id="UP000077384"/>
    </source>
</evidence>
<dbReference type="Pfam" id="PF16800">
    <property type="entry name" value="Endopep_inhib"/>
    <property type="match status" value="1"/>
</dbReference>
<dbReference type="EMBL" id="LITQ01000012">
    <property type="protein sequence ID" value="OAA93546.1"/>
    <property type="molecule type" value="Genomic_DNA"/>
</dbReference>
<organism evidence="1 3">
    <name type="scientific">Clostridium coskatii</name>
    <dbReference type="NCBI Taxonomy" id="1705578"/>
    <lineage>
        <taxon>Bacteria</taxon>
        <taxon>Bacillati</taxon>
        <taxon>Bacillota</taxon>
        <taxon>Clostridia</taxon>
        <taxon>Eubacteriales</taxon>
        <taxon>Clostridiaceae</taxon>
        <taxon>Clostridium</taxon>
    </lineage>
</organism>
<dbReference type="EC" id="3.5.1.28" evidence="1"/>
<evidence type="ECO:0000313" key="4">
    <source>
        <dbReference type="Proteomes" id="UP000093694"/>
    </source>
</evidence>
<dbReference type="AlphaFoldDB" id="A0A162LHE9"/>
<dbReference type="PANTHER" id="PTHR30032:SF8">
    <property type="entry name" value="GERMINATION-SPECIFIC N-ACETYLMURAMOYL-L-ALANINE AMIDASE"/>
    <property type="match status" value="1"/>
</dbReference>
<dbReference type="InterPro" id="IPR031841">
    <property type="entry name" value="Endopep_inhib"/>
</dbReference>
<dbReference type="Proteomes" id="UP000077384">
    <property type="component" value="Unassembled WGS sequence"/>
</dbReference>
<keyword evidence="4" id="KW-1185">Reference proteome</keyword>
<comment type="caution">
    <text evidence="1">The sequence shown here is derived from an EMBL/GenBank/DDBJ whole genome shotgun (WGS) entry which is preliminary data.</text>
</comment>
<sequence>MKNVKLITIAFLTFLIAVSTCSILKPNKVKAVSSQIEDITRMGGTNRFETSVKIAKQGWTHSDNVVLADAQGNDAFADAISGTSLAYYLDCPILLTNTNDTPNVVKDEISQLGVKNIYILGGTGVISNSQEDNLKSNGYNVTRIAGFSRFDTACKAADILNSKSKIEKVYIAPADKFQYPLIVAPYAARENGVVLFTSGNDINDTTKNEILKLGVKDVSIVGSYNIVSYDAEAQLESLGINCFRMHGTTPQSIASDFINTNGNNSDGISIASGKMFPDALSGSVLTAKNNYNILLVDDGLRYTLNNNVKHAFIFGGTGAVSDNLENYIKSTENSRDISNAEIYQLYSDAWVSMEDIMFSVSNKEEYNKRIMHNGIEYVPVPEQYNSVDKIKDVLSNYYTEDNIPTSFLSLTNIDGQTVVNLGNVGESFYYTKKVLTNRQNIDSNTIQVNYNQYGGSDYFVGTITVTLSFENNSWKVSNIKYIDK</sequence>
<dbReference type="RefSeq" id="WP_063600902.1">
    <property type="nucleotide sequence ID" value="NZ_LITQ01000012.1"/>
</dbReference>
<dbReference type="Gene3D" id="3.10.450.420">
    <property type="match status" value="1"/>
</dbReference>
<dbReference type="InterPro" id="IPR051922">
    <property type="entry name" value="Bact_Sporulation_Assoc"/>
</dbReference>
<dbReference type="Pfam" id="PF04122">
    <property type="entry name" value="CW_binding_2"/>
    <property type="match status" value="3"/>
</dbReference>
<dbReference type="PATRIC" id="fig|1705578.3.peg.4413"/>
<name>A0A162LHE9_9CLOT</name>
<reference evidence="1 3" key="1">
    <citation type="journal article" date="2015" name="Biotechnol. Bioeng.">
        <title>Genome sequence and phenotypic characterization of Caulobacter segnis.</title>
        <authorList>
            <person name="Patel S."/>
            <person name="Fletcher B."/>
            <person name="Scott D.C."/>
            <person name="Ely B."/>
        </authorList>
    </citation>
    <scope>NUCLEOTIDE SEQUENCE [LARGE SCALE GENOMIC DNA]</scope>
    <source>
        <strain evidence="1 3">PS02</strain>
    </source>
</reference>
<dbReference type="Proteomes" id="UP000093694">
    <property type="component" value="Unassembled WGS sequence"/>
</dbReference>
<dbReference type="GO" id="GO:0030288">
    <property type="term" value="C:outer membrane-bounded periplasmic space"/>
    <property type="evidence" value="ECO:0007669"/>
    <property type="project" value="TreeGrafter"/>
</dbReference>
<dbReference type="PANTHER" id="PTHR30032">
    <property type="entry name" value="N-ACETYLMURAMOYL-L-ALANINE AMIDASE-RELATED"/>
    <property type="match status" value="1"/>
</dbReference>
<protein>
    <submittedName>
        <fullName evidence="1">N-acetylmuramoyl-L-alanine amidase LytC</fullName>
        <ecNumber evidence="1">3.5.1.28</ecNumber>
    </submittedName>
</protein>
<dbReference type="EMBL" id="LROR01000034">
    <property type="protein sequence ID" value="OBR96335.1"/>
    <property type="molecule type" value="Genomic_DNA"/>
</dbReference>
<evidence type="ECO:0000313" key="2">
    <source>
        <dbReference type="EMBL" id="OBR96335.1"/>
    </source>
</evidence>
<dbReference type="GO" id="GO:0008745">
    <property type="term" value="F:N-acetylmuramoyl-L-alanine amidase activity"/>
    <property type="evidence" value="ECO:0007669"/>
    <property type="project" value="UniProtKB-EC"/>
</dbReference>
<proteinExistence type="predicted"/>
<dbReference type="Gene3D" id="3.40.50.12090">
    <property type="match status" value="1"/>
</dbReference>
<gene>
    <name evidence="1" type="primary">lytC_27</name>
    <name evidence="2" type="synonym">lytC_7</name>
    <name evidence="2" type="ORF">CLCOS_10480</name>
    <name evidence="1" type="ORF">WX73_04311</name>
</gene>
<dbReference type="InterPro" id="IPR007253">
    <property type="entry name" value="Cell_wall-bd_2"/>
</dbReference>
<accession>A0A162LHE9</accession>
<dbReference type="InterPro" id="IPR053749">
    <property type="entry name" value="TA_system-associated_sf"/>
</dbReference>